<dbReference type="SUPFAM" id="SSF53335">
    <property type="entry name" value="S-adenosyl-L-methionine-dependent methyltransferases"/>
    <property type="match status" value="1"/>
</dbReference>
<dbReference type="PANTHER" id="PTHR43861">
    <property type="entry name" value="TRANS-ACONITATE 2-METHYLTRANSFERASE-RELATED"/>
    <property type="match status" value="1"/>
</dbReference>
<dbReference type="Pfam" id="PF13489">
    <property type="entry name" value="Methyltransf_23"/>
    <property type="match status" value="1"/>
</dbReference>
<evidence type="ECO:0000313" key="2">
    <source>
        <dbReference type="Proteomes" id="UP000594464"/>
    </source>
</evidence>
<name>A0A7T0C296_9BACT</name>
<dbReference type="PANTHER" id="PTHR43861:SF6">
    <property type="entry name" value="METHYLTRANSFERASE TYPE 11"/>
    <property type="match status" value="1"/>
</dbReference>
<dbReference type="Proteomes" id="UP000594464">
    <property type="component" value="Chromosome"/>
</dbReference>
<dbReference type="CDD" id="cd02440">
    <property type="entry name" value="AdoMet_MTases"/>
    <property type="match status" value="1"/>
</dbReference>
<keyword evidence="1" id="KW-0489">Methyltransferase</keyword>
<dbReference type="GO" id="GO:0008168">
    <property type="term" value="F:methyltransferase activity"/>
    <property type="evidence" value="ECO:0007669"/>
    <property type="project" value="UniProtKB-KW"/>
</dbReference>
<dbReference type="AlphaFoldDB" id="A0A7T0C296"/>
<dbReference type="GO" id="GO:0032259">
    <property type="term" value="P:methylation"/>
    <property type="evidence" value="ECO:0007669"/>
    <property type="project" value="UniProtKB-KW"/>
</dbReference>
<proteinExistence type="predicted"/>
<reference evidence="2" key="1">
    <citation type="submission" date="2020-02" db="EMBL/GenBank/DDBJ databases">
        <title>Genomic and physiological characterization of two novel Nitrospinaceae genera.</title>
        <authorList>
            <person name="Mueller A.J."/>
            <person name="Jung M.-Y."/>
            <person name="Strachan C.R."/>
            <person name="Herbold C.W."/>
            <person name="Kirkegaard R.H."/>
            <person name="Daims H."/>
        </authorList>
    </citation>
    <scope>NUCLEOTIDE SEQUENCE [LARGE SCALE GENOMIC DNA]</scope>
</reference>
<dbReference type="Gene3D" id="3.40.50.150">
    <property type="entry name" value="Vaccinia Virus protein VP39"/>
    <property type="match status" value="1"/>
</dbReference>
<keyword evidence="1" id="KW-0808">Transferase</keyword>
<protein>
    <submittedName>
        <fullName evidence="1">Class I SAM-dependent methyltransferase</fullName>
    </submittedName>
</protein>
<sequence length="316" mass="36214">MSETLVHNLKPCECCGSLQFNLVCERSDANIWQCQNCALESVNPLPDASDLKTIHRSEMDGAGTNSPYYLEYFEERQRRAASYEKIYRSRLDLIERTLGKKGSLLDLGCGAGFFIRHAQQSGWETQGLDILPEYEQLAKERLNFDRVRCAFLEDANLPPASFDVVTLWDLIEHIPHPLDYLRQVNALLKMQGLVVLWTPNVKNSVYLKSRWTGYGPTQHIHFFSRATLERLLNQAGFKVVYAKTNKTKKGLLIPQESLSFEKIEKPADLPGRIGFAMKRDLKNFFNPLTYLDPILDWAGYGFNLLMIARKTRSLES</sequence>
<gene>
    <name evidence="1" type="ORF">G3M78_07280</name>
</gene>
<accession>A0A7T0C296</accession>
<dbReference type="EMBL" id="CP048620">
    <property type="protein sequence ID" value="QPJ65200.1"/>
    <property type="molecule type" value="Genomic_DNA"/>
</dbReference>
<evidence type="ECO:0000313" key="1">
    <source>
        <dbReference type="EMBL" id="QPJ65200.1"/>
    </source>
</evidence>
<dbReference type="InterPro" id="IPR029063">
    <property type="entry name" value="SAM-dependent_MTases_sf"/>
</dbReference>
<organism evidence="1 2">
    <name type="scientific">Candidatus Nitrohelix vancouverensis</name>
    <dbReference type="NCBI Taxonomy" id="2705534"/>
    <lineage>
        <taxon>Bacteria</taxon>
        <taxon>Pseudomonadati</taxon>
        <taxon>Nitrospinota/Tectimicrobiota group</taxon>
        <taxon>Nitrospinota</taxon>
        <taxon>Nitrospinia</taxon>
        <taxon>Nitrospinales</taxon>
        <taxon>Nitrospinaceae</taxon>
        <taxon>Candidatus Nitrohelix</taxon>
    </lineage>
</organism>
<dbReference type="KEGG" id="nva:G3M78_07280"/>